<sequence>MDSCICDALDWQHAVADRSVVDAISRSMALVEFTLDGTVISANENFLRLMGYRAAEVQGHPHTMFLDPAQIHAAEYAAFWNRLRLGEFIQAEFCRRAKDGREVWLQASYNPVLDAAGQPYKVVKMATDVTLERQSAAGYRGMVEAISRSTGLVEFTLDGTIVCANSIFLETMGYSESEIRGRHHRLFVDPAEAAAPAYNSLWDRLRAGEFVQTEFRRLGKGGREVWLQASYNPIFDAAGHPQKVMKIATDVTADRQGAADHRGIIEAISRSTALIEFQPNGTIISANDKLLKLLGYEFSEVRGRHHRMLIDPVEAATPEYAAFWDRLRAGEFVQREFRRLAKGGQEVWLQASYNPIFDAAGRTHKILKIATDITDTVHQRQSTARLASLDALTGLANRRSFDDRLHQECRRLTRSHSSLSLVLIDVDRFKNYNDLYGHPKGDRCLGMVAEALRRGLQRSSDFVARYGGEEFAMILPDTDTLGAVDLAERVRGVIERLDLLHAGNPPFGMVTASIGVATSHAFEAMEDISQILLQRADAALYRAKDGGRNRVCGSTGEHPDQAAKGSEIQALTELRPG</sequence>
<dbReference type="PROSITE" id="PS50112">
    <property type="entry name" value="PAS"/>
    <property type="match status" value="1"/>
</dbReference>
<gene>
    <name evidence="4" type="ORF">HB662_00090</name>
</gene>
<dbReference type="RefSeq" id="WP_168045953.1">
    <property type="nucleotide sequence ID" value="NZ_JAATJR010000001.1"/>
</dbReference>
<dbReference type="Pfam" id="PF00990">
    <property type="entry name" value="GGDEF"/>
    <property type="match status" value="1"/>
</dbReference>
<dbReference type="PANTHER" id="PTHR44757:SF2">
    <property type="entry name" value="BIOFILM ARCHITECTURE MAINTENANCE PROTEIN MBAA"/>
    <property type="match status" value="1"/>
</dbReference>
<dbReference type="PROSITE" id="PS50887">
    <property type="entry name" value="GGDEF"/>
    <property type="match status" value="1"/>
</dbReference>
<dbReference type="InterPro" id="IPR013655">
    <property type="entry name" value="PAS_fold_3"/>
</dbReference>
<dbReference type="SUPFAM" id="SSF55785">
    <property type="entry name" value="PYP-like sensor domain (PAS domain)"/>
    <property type="match status" value="3"/>
</dbReference>
<name>A0ABX1ER94_9PROT</name>
<dbReference type="InterPro" id="IPR000014">
    <property type="entry name" value="PAS"/>
</dbReference>
<evidence type="ECO:0000259" key="2">
    <source>
        <dbReference type="PROSITE" id="PS50113"/>
    </source>
</evidence>
<dbReference type="InterPro" id="IPR001610">
    <property type="entry name" value="PAC"/>
</dbReference>
<feature type="domain" description="PAS" evidence="1">
    <location>
        <begin position="257"/>
        <end position="312"/>
    </location>
</feature>
<keyword evidence="5" id="KW-1185">Reference proteome</keyword>
<dbReference type="SMART" id="SM00091">
    <property type="entry name" value="PAS"/>
    <property type="match status" value="3"/>
</dbReference>
<accession>A0ABX1ER94</accession>
<proteinExistence type="predicted"/>
<dbReference type="Gene3D" id="3.30.450.20">
    <property type="entry name" value="PAS domain"/>
    <property type="match status" value="3"/>
</dbReference>
<comment type="caution">
    <text evidence="4">The sequence shown here is derived from an EMBL/GenBank/DDBJ whole genome shotgun (WGS) entry which is preliminary data.</text>
</comment>
<organism evidence="4 5">
    <name type="scientific">Falsiroseomonas frigidaquae</name>
    <dbReference type="NCBI Taxonomy" id="487318"/>
    <lineage>
        <taxon>Bacteria</taxon>
        <taxon>Pseudomonadati</taxon>
        <taxon>Pseudomonadota</taxon>
        <taxon>Alphaproteobacteria</taxon>
        <taxon>Acetobacterales</taxon>
        <taxon>Roseomonadaceae</taxon>
        <taxon>Falsiroseomonas</taxon>
    </lineage>
</organism>
<feature type="domain" description="GGDEF" evidence="3">
    <location>
        <begin position="417"/>
        <end position="556"/>
    </location>
</feature>
<dbReference type="SUPFAM" id="SSF55073">
    <property type="entry name" value="Nucleotide cyclase"/>
    <property type="match status" value="1"/>
</dbReference>
<dbReference type="InterPro" id="IPR029787">
    <property type="entry name" value="Nucleotide_cyclase"/>
</dbReference>
<dbReference type="NCBIfam" id="TIGR00254">
    <property type="entry name" value="GGDEF"/>
    <property type="match status" value="1"/>
</dbReference>
<reference evidence="4 5" key="1">
    <citation type="submission" date="2020-03" db="EMBL/GenBank/DDBJ databases">
        <title>Roseomonas selenitidurans sp. nov. isolated from soil.</title>
        <authorList>
            <person name="Liu H."/>
        </authorList>
    </citation>
    <scope>NUCLEOTIDE SEQUENCE [LARGE SCALE GENOMIC DNA]</scope>
    <source>
        <strain evidence="4 5">JCM 15073</strain>
    </source>
</reference>
<dbReference type="Proteomes" id="UP000765160">
    <property type="component" value="Unassembled WGS sequence"/>
</dbReference>
<dbReference type="InterPro" id="IPR043128">
    <property type="entry name" value="Rev_trsase/Diguanyl_cyclase"/>
</dbReference>
<dbReference type="Pfam" id="PF08448">
    <property type="entry name" value="PAS_4"/>
    <property type="match status" value="1"/>
</dbReference>
<dbReference type="CDD" id="cd00130">
    <property type="entry name" value="PAS"/>
    <property type="match status" value="3"/>
</dbReference>
<dbReference type="InterPro" id="IPR000700">
    <property type="entry name" value="PAS-assoc_C"/>
</dbReference>
<dbReference type="InterPro" id="IPR035965">
    <property type="entry name" value="PAS-like_dom_sf"/>
</dbReference>
<protein>
    <submittedName>
        <fullName evidence="4">PAS domain S-box protein</fullName>
    </submittedName>
</protein>
<dbReference type="InterPro" id="IPR000160">
    <property type="entry name" value="GGDEF_dom"/>
</dbReference>
<dbReference type="Pfam" id="PF08447">
    <property type="entry name" value="PAS_3"/>
    <property type="match status" value="2"/>
</dbReference>
<feature type="domain" description="PAC" evidence="2">
    <location>
        <begin position="333"/>
        <end position="385"/>
    </location>
</feature>
<evidence type="ECO:0000313" key="4">
    <source>
        <dbReference type="EMBL" id="NKE43156.1"/>
    </source>
</evidence>
<dbReference type="PROSITE" id="PS50113">
    <property type="entry name" value="PAC"/>
    <property type="match status" value="3"/>
</dbReference>
<dbReference type="SMART" id="SM00267">
    <property type="entry name" value="GGDEF"/>
    <property type="match status" value="1"/>
</dbReference>
<feature type="domain" description="PAC" evidence="2">
    <location>
        <begin position="87"/>
        <end position="141"/>
    </location>
</feature>
<dbReference type="NCBIfam" id="TIGR00229">
    <property type="entry name" value="sensory_box"/>
    <property type="match status" value="3"/>
</dbReference>
<dbReference type="CDD" id="cd01949">
    <property type="entry name" value="GGDEF"/>
    <property type="match status" value="1"/>
</dbReference>
<dbReference type="EMBL" id="JAAVTX010000001">
    <property type="protein sequence ID" value="NKE43156.1"/>
    <property type="molecule type" value="Genomic_DNA"/>
</dbReference>
<evidence type="ECO:0000259" key="3">
    <source>
        <dbReference type="PROSITE" id="PS50887"/>
    </source>
</evidence>
<dbReference type="Gene3D" id="3.30.70.270">
    <property type="match status" value="1"/>
</dbReference>
<feature type="domain" description="PAC" evidence="2">
    <location>
        <begin position="211"/>
        <end position="263"/>
    </location>
</feature>
<dbReference type="SMART" id="SM00086">
    <property type="entry name" value="PAC"/>
    <property type="match status" value="3"/>
</dbReference>
<dbReference type="InterPro" id="IPR052155">
    <property type="entry name" value="Biofilm_reg_signaling"/>
</dbReference>
<dbReference type="InterPro" id="IPR013656">
    <property type="entry name" value="PAS_4"/>
</dbReference>
<dbReference type="PANTHER" id="PTHR44757">
    <property type="entry name" value="DIGUANYLATE CYCLASE DGCP"/>
    <property type="match status" value="1"/>
</dbReference>
<evidence type="ECO:0000313" key="5">
    <source>
        <dbReference type="Proteomes" id="UP000765160"/>
    </source>
</evidence>
<evidence type="ECO:0000259" key="1">
    <source>
        <dbReference type="PROSITE" id="PS50112"/>
    </source>
</evidence>